<keyword evidence="1" id="KW-0472">Membrane</keyword>
<sequence>MSDNNRVGVRIFTGVAIVIIALVVLVQLFITSVSQQETRTDITENLEVKVTDVEIEQQLTQNTSKLPIDSKENNKEVTRVNKKFIEQDHSFTAHEPHPWELVEVSPVQERLCKDMELAPLTYEEIYDPDTKQTNRFYSDYYDLNFVILHNGREYSISSVYNESTEKWIKTQMRGYLDQVYETYSKWLGPEKLFKTDINIKLALNHTQYFNALAEHGAEESAKVQGVYLPWLHTGFVKIPHNDKNQILGTRLLQVLVHESVHAINFVQFGYMHRWAQEGLAQYFAHYVDHKTPELFVDYEQWAQRSGHLGEPLSFKELIEPNGHWLENRSALYASSFAYVQYFSSLSEAENNLISVLNTELKQRCSVLNKEWSASQLDLNNQLYTNILNWFEYTVIYHTDRKAEYDKVNQNTPANH</sequence>
<evidence type="ECO:0000313" key="2">
    <source>
        <dbReference type="EMBL" id="ALO44545.1"/>
    </source>
</evidence>
<accession>A0A0S2K894</accession>
<keyword evidence="1" id="KW-0812">Transmembrane</keyword>
<dbReference type="KEGG" id="pphe:PP2015_4077"/>
<organism evidence="2 3">
    <name type="scientific">Pseudoalteromonas phenolica</name>
    <dbReference type="NCBI Taxonomy" id="161398"/>
    <lineage>
        <taxon>Bacteria</taxon>
        <taxon>Pseudomonadati</taxon>
        <taxon>Pseudomonadota</taxon>
        <taxon>Gammaproteobacteria</taxon>
        <taxon>Alteromonadales</taxon>
        <taxon>Pseudoalteromonadaceae</taxon>
        <taxon>Pseudoalteromonas</taxon>
    </lineage>
</organism>
<dbReference type="RefSeq" id="WP_058032392.1">
    <property type="nucleotide sequence ID" value="NZ_CP013188.1"/>
</dbReference>
<reference evidence="2 3" key="1">
    <citation type="submission" date="2015-11" db="EMBL/GenBank/DDBJ databases">
        <authorList>
            <person name="Zhang Y."/>
            <person name="Guo Z."/>
        </authorList>
    </citation>
    <scope>NUCLEOTIDE SEQUENCE [LARGE SCALE GENOMIC DNA]</scope>
    <source>
        <strain evidence="2 3">KCTC 12086</strain>
    </source>
</reference>
<name>A0A0S2K894_9GAMM</name>
<keyword evidence="1" id="KW-1133">Transmembrane helix</keyword>
<gene>
    <name evidence="2" type="ORF">PP2015_4077</name>
</gene>
<dbReference type="EMBL" id="CP013188">
    <property type="protein sequence ID" value="ALO44545.1"/>
    <property type="molecule type" value="Genomic_DNA"/>
</dbReference>
<keyword evidence="3" id="KW-1185">Reference proteome</keyword>
<evidence type="ECO:0008006" key="4">
    <source>
        <dbReference type="Google" id="ProtNLM"/>
    </source>
</evidence>
<dbReference type="PATRIC" id="fig|161398.10.peg.4180"/>
<evidence type="ECO:0000313" key="3">
    <source>
        <dbReference type="Proteomes" id="UP000061457"/>
    </source>
</evidence>
<evidence type="ECO:0000256" key="1">
    <source>
        <dbReference type="SAM" id="Phobius"/>
    </source>
</evidence>
<dbReference type="OrthoDB" id="256673at2"/>
<dbReference type="Proteomes" id="UP000061457">
    <property type="component" value="Chromosome II"/>
</dbReference>
<feature type="transmembrane region" description="Helical" evidence="1">
    <location>
        <begin position="7"/>
        <end position="30"/>
    </location>
</feature>
<dbReference type="AlphaFoldDB" id="A0A0S2K894"/>
<protein>
    <recommendedName>
        <fullName evidence="4">DUF1570 domain-containing protein</fullName>
    </recommendedName>
</protein>
<proteinExistence type="predicted"/>